<feature type="transmembrane region" description="Helical" evidence="10">
    <location>
        <begin position="60"/>
        <end position="79"/>
    </location>
</feature>
<dbReference type="Pfam" id="PF07730">
    <property type="entry name" value="HisKA_3"/>
    <property type="match status" value="1"/>
</dbReference>
<dbReference type="GO" id="GO:0016301">
    <property type="term" value="F:kinase activity"/>
    <property type="evidence" value="ECO:0007669"/>
    <property type="project" value="UniProtKB-KW"/>
</dbReference>
<evidence type="ECO:0000313" key="13">
    <source>
        <dbReference type="EMBL" id="GAA2142695.1"/>
    </source>
</evidence>
<keyword evidence="8" id="KW-0902">Two-component regulatory system</keyword>
<proteinExistence type="predicted"/>
<evidence type="ECO:0000256" key="8">
    <source>
        <dbReference type="ARBA" id="ARBA00023012"/>
    </source>
</evidence>
<evidence type="ECO:0000256" key="5">
    <source>
        <dbReference type="ARBA" id="ARBA00022741"/>
    </source>
</evidence>
<dbReference type="InterPro" id="IPR011712">
    <property type="entry name" value="Sig_transdc_His_kin_sub3_dim/P"/>
</dbReference>
<evidence type="ECO:0000256" key="2">
    <source>
        <dbReference type="ARBA" id="ARBA00012438"/>
    </source>
</evidence>
<keyword evidence="10" id="KW-0472">Membrane</keyword>
<evidence type="ECO:0000256" key="7">
    <source>
        <dbReference type="ARBA" id="ARBA00022840"/>
    </source>
</evidence>
<dbReference type="Proteomes" id="UP001422759">
    <property type="component" value="Unassembled WGS sequence"/>
</dbReference>
<protein>
    <recommendedName>
        <fullName evidence="2">histidine kinase</fullName>
        <ecNumber evidence="2">2.7.13.3</ecNumber>
    </recommendedName>
</protein>
<keyword evidence="4" id="KW-0808">Transferase</keyword>
<dbReference type="InterPro" id="IPR003594">
    <property type="entry name" value="HATPase_dom"/>
</dbReference>
<feature type="transmembrane region" description="Helical" evidence="10">
    <location>
        <begin position="121"/>
        <end position="141"/>
    </location>
</feature>
<reference evidence="13 14" key="1">
    <citation type="journal article" date="2019" name="Int. J. Syst. Evol. Microbiol.">
        <title>The Global Catalogue of Microorganisms (GCM) 10K type strain sequencing project: providing services to taxonomists for standard genome sequencing and annotation.</title>
        <authorList>
            <consortium name="The Broad Institute Genomics Platform"/>
            <consortium name="The Broad Institute Genome Sequencing Center for Infectious Disease"/>
            <person name="Wu L."/>
            <person name="Ma J."/>
        </authorList>
    </citation>
    <scope>NUCLEOTIDE SEQUENCE [LARGE SCALE GENOMIC DNA]</scope>
    <source>
        <strain evidence="13 14">JCM 14560</strain>
    </source>
</reference>
<keyword evidence="7" id="KW-0067">ATP-binding</keyword>
<keyword evidence="3" id="KW-0597">Phosphoprotein</keyword>
<keyword evidence="5" id="KW-0547">Nucleotide-binding</keyword>
<evidence type="ECO:0000256" key="3">
    <source>
        <dbReference type="ARBA" id="ARBA00022553"/>
    </source>
</evidence>
<evidence type="ECO:0000259" key="11">
    <source>
        <dbReference type="Pfam" id="PF02518"/>
    </source>
</evidence>
<feature type="transmembrane region" description="Helical" evidence="10">
    <location>
        <begin position="85"/>
        <end position="109"/>
    </location>
</feature>
<dbReference type="Gene3D" id="3.30.565.10">
    <property type="entry name" value="Histidine kinase-like ATPase, C-terminal domain"/>
    <property type="match status" value="1"/>
</dbReference>
<evidence type="ECO:0000256" key="9">
    <source>
        <dbReference type="SAM" id="MobiDB-lite"/>
    </source>
</evidence>
<accession>A0ABN2ZIF3</accession>
<evidence type="ECO:0000256" key="4">
    <source>
        <dbReference type="ARBA" id="ARBA00022679"/>
    </source>
</evidence>
<comment type="catalytic activity">
    <reaction evidence="1">
        <text>ATP + protein L-histidine = ADP + protein N-phospho-L-histidine.</text>
        <dbReference type="EC" id="2.7.13.3"/>
    </reaction>
</comment>
<organism evidence="13 14">
    <name type="scientific">Kitasatospora kazusensis</name>
    <dbReference type="NCBI Taxonomy" id="407974"/>
    <lineage>
        <taxon>Bacteria</taxon>
        <taxon>Bacillati</taxon>
        <taxon>Actinomycetota</taxon>
        <taxon>Actinomycetes</taxon>
        <taxon>Kitasatosporales</taxon>
        <taxon>Streptomycetaceae</taxon>
        <taxon>Kitasatospora</taxon>
    </lineage>
</organism>
<gene>
    <name evidence="13" type="ORF">GCM10009760_28120</name>
</gene>
<feature type="domain" description="Signal transduction histidine kinase subgroup 3 dimerisation and phosphoacceptor" evidence="12">
    <location>
        <begin position="202"/>
        <end position="266"/>
    </location>
</feature>
<dbReference type="InterPro" id="IPR050482">
    <property type="entry name" value="Sensor_HK_TwoCompSys"/>
</dbReference>
<dbReference type="PANTHER" id="PTHR24421">
    <property type="entry name" value="NITRATE/NITRITE SENSOR PROTEIN NARX-RELATED"/>
    <property type="match status" value="1"/>
</dbReference>
<name>A0ABN2ZIF3_9ACTN</name>
<feature type="transmembrane region" description="Helical" evidence="10">
    <location>
        <begin position="30"/>
        <end position="48"/>
    </location>
</feature>
<keyword evidence="10" id="KW-0812">Transmembrane</keyword>
<keyword evidence="6 13" id="KW-0418">Kinase</keyword>
<feature type="compositionally biased region" description="Low complexity" evidence="9">
    <location>
        <begin position="414"/>
        <end position="423"/>
    </location>
</feature>
<dbReference type="Gene3D" id="1.20.5.1930">
    <property type="match status" value="1"/>
</dbReference>
<keyword evidence="14" id="KW-1185">Reference proteome</keyword>
<evidence type="ECO:0000259" key="12">
    <source>
        <dbReference type="Pfam" id="PF07730"/>
    </source>
</evidence>
<evidence type="ECO:0000256" key="1">
    <source>
        <dbReference type="ARBA" id="ARBA00000085"/>
    </source>
</evidence>
<feature type="region of interest" description="Disordered" evidence="9">
    <location>
        <begin position="414"/>
        <end position="437"/>
    </location>
</feature>
<evidence type="ECO:0000256" key="10">
    <source>
        <dbReference type="SAM" id="Phobius"/>
    </source>
</evidence>
<dbReference type="Pfam" id="PF02518">
    <property type="entry name" value="HATPase_c"/>
    <property type="match status" value="1"/>
</dbReference>
<feature type="region of interest" description="Disordered" evidence="9">
    <location>
        <begin position="1"/>
        <end position="26"/>
    </location>
</feature>
<feature type="transmembrane region" description="Helical" evidence="10">
    <location>
        <begin position="147"/>
        <end position="166"/>
    </location>
</feature>
<dbReference type="EC" id="2.7.13.3" evidence="2"/>
<keyword evidence="10" id="KW-1133">Transmembrane helix</keyword>
<sequence length="580" mass="60571">MPARSAAPDNWPMARTSRNPFTAPGEPGPGLWRALAEVAGGAVLVLLTQQIVRGAGPSGGVQLLLGLLALALLAVRRRLPTTSLLGVSVVVGLLPAAGLPAAVTAYTTARHLTVPRRRSTVLLASAVLATLGCAVFAPVIGFGGHPFGLALGAALAATTLVVPGLLGSSGGQEDRLLRALRDRAAAAEAARRLTDSESRMHERSRIAAEMHDLVGHRLSLVSLHTGGLELALQQESPELRDEAALVRRAAGDAMRELREVLGVLGPLGRDTGTDALTDTTGTRADIEALARESRSGGIPVELGWQGPDLDDRAPQVRRAVHRVVREALTNVHRYAAGAAVTVAVTHTDDRVEVLVRNGRPPVAPEAATGLGSGRGLVGLRERVALLGGTLEAGPAPDGGFALTARIPARPHPAANLATAGAAPPGQPADSCPEQSPDRFQRRAVRALSGFLGLAGVGVLMMCGLFLVVRTFPEPDQRGQQRQHQQPRIGMSRAEVEQAVYGDSTPARAAATGREPAHPAAVTSCMYSTYSAEDSTAPAESAVRGPDRLAITRYCFRGETLATIDHFTVPMVSQTPPWESP</sequence>
<feature type="transmembrane region" description="Helical" evidence="10">
    <location>
        <begin position="446"/>
        <end position="468"/>
    </location>
</feature>
<evidence type="ECO:0000313" key="14">
    <source>
        <dbReference type="Proteomes" id="UP001422759"/>
    </source>
</evidence>
<dbReference type="EMBL" id="BAAANT010000013">
    <property type="protein sequence ID" value="GAA2142695.1"/>
    <property type="molecule type" value="Genomic_DNA"/>
</dbReference>
<dbReference type="CDD" id="cd16917">
    <property type="entry name" value="HATPase_UhpB-NarQ-NarX-like"/>
    <property type="match status" value="1"/>
</dbReference>
<dbReference type="InterPro" id="IPR036890">
    <property type="entry name" value="HATPase_C_sf"/>
</dbReference>
<comment type="caution">
    <text evidence="13">The sequence shown here is derived from an EMBL/GenBank/DDBJ whole genome shotgun (WGS) entry which is preliminary data.</text>
</comment>
<dbReference type="SUPFAM" id="SSF55874">
    <property type="entry name" value="ATPase domain of HSP90 chaperone/DNA topoisomerase II/histidine kinase"/>
    <property type="match status" value="1"/>
</dbReference>
<feature type="domain" description="Histidine kinase/HSP90-like ATPase" evidence="11">
    <location>
        <begin position="317"/>
        <end position="409"/>
    </location>
</feature>
<dbReference type="PANTHER" id="PTHR24421:SF10">
    <property type="entry name" value="NITRATE_NITRITE SENSOR PROTEIN NARQ"/>
    <property type="match status" value="1"/>
</dbReference>
<evidence type="ECO:0000256" key="6">
    <source>
        <dbReference type="ARBA" id="ARBA00022777"/>
    </source>
</evidence>